<feature type="region of interest" description="Disordered" evidence="1">
    <location>
        <begin position="692"/>
        <end position="755"/>
    </location>
</feature>
<reference evidence="4 5" key="1">
    <citation type="submission" date="2015-01" db="EMBL/GenBank/DDBJ databases">
        <title>The Genome Sequence of Capronia semiimmersa CBS27337.</title>
        <authorList>
            <consortium name="The Broad Institute Genomics Platform"/>
            <person name="Cuomo C."/>
            <person name="de Hoog S."/>
            <person name="Gorbushina A."/>
            <person name="Stielow B."/>
            <person name="Teixiera M."/>
            <person name="Abouelleil A."/>
            <person name="Chapman S.B."/>
            <person name="Priest M."/>
            <person name="Young S.K."/>
            <person name="Wortman J."/>
            <person name="Nusbaum C."/>
            <person name="Birren B."/>
        </authorList>
    </citation>
    <scope>NUCLEOTIDE SEQUENCE [LARGE SCALE GENOMIC DNA]</scope>
    <source>
        <strain evidence="4 5">CBS 27337</strain>
    </source>
</reference>
<feature type="compositionally biased region" description="Low complexity" evidence="1">
    <location>
        <begin position="1478"/>
        <end position="1489"/>
    </location>
</feature>
<feature type="region of interest" description="Disordered" evidence="1">
    <location>
        <begin position="1856"/>
        <end position="1945"/>
    </location>
</feature>
<feature type="compositionally biased region" description="Basic and acidic residues" evidence="1">
    <location>
        <begin position="857"/>
        <end position="869"/>
    </location>
</feature>
<feature type="compositionally biased region" description="Polar residues" evidence="1">
    <location>
        <begin position="354"/>
        <end position="373"/>
    </location>
</feature>
<feature type="compositionally biased region" description="Basic residues" evidence="1">
    <location>
        <begin position="1060"/>
        <end position="1075"/>
    </location>
</feature>
<feature type="compositionally biased region" description="Polar residues" evidence="1">
    <location>
        <begin position="138"/>
        <end position="152"/>
    </location>
</feature>
<organism evidence="4 5">
    <name type="scientific">Phialophora macrospora</name>
    <dbReference type="NCBI Taxonomy" id="1851006"/>
    <lineage>
        <taxon>Eukaryota</taxon>
        <taxon>Fungi</taxon>
        <taxon>Dikarya</taxon>
        <taxon>Ascomycota</taxon>
        <taxon>Pezizomycotina</taxon>
        <taxon>Eurotiomycetes</taxon>
        <taxon>Chaetothyriomycetidae</taxon>
        <taxon>Chaetothyriales</taxon>
        <taxon>Herpotrichiellaceae</taxon>
        <taxon>Phialophora</taxon>
    </lineage>
</organism>
<feature type="domain" description="HTH myb-type" evidence="3">
    <location>
        <begin position="922"/>
        <end position="968"/>
    </location>
</feature>
<feature type="compositionally biased region" description="Pro residues" evidence="1">
    <location>
        <begin position="728"/>
        <end position="746"/>
    </location>
</feature>
<feature type="compositionally biased region" description="Basic and acidic residues" evidence="1">
    <location>
        <begin position="590"/>
        <end position="602"/>
    </location>
</feature>
<feature type="region of interest" description="Disordered" evidence="1">
    <location>
        <begin position="1427"/>
        <end position="1453"/>
    </location>
</feature>
<feature type="compositionally biased region" description="Basic and acidic residues" evidence="1">
    <location>
        <begin position="66"/>
        <end position="80"/>
    </location>
</feature>
<feature type="compositionally biased region" description="Basic and acidic residues" evidence="1">
    <location>
        <begin position="1658"/>
        <end position="1675"/>
    </location>
</feature>
<dbReference type="SMART" id="SM00717">
    <property type="entry name" value="SANT"/>
    <property type="match status" value="2"/>
</dbReference>
<feature type="region of interest" description="Disordered" evidence="1">
    <location>
        <begin position="1471"/>
        <end position="1828"/>
    </location>
</feature>
<feature type="region of interest" description="Disordered" evidence="1">
    <location>
        <begin position="854"/>
        <end position="873"/>
    </location>
</feature>
<feature type="region of interest" description="Disordered" evidence="1">
    <location>
        <begin position="972"/>
        <end position="1127"/>
    </location>
</feature>
<feature type="compositionally biased region" description="Pro residues" evidence="1">
    <location>
        <begin position="1502"/>
        <end position="1511"/>
    </location>
</feature>
<accession>A0A0D2D5X6</accession>
<dbReference type="InterPro" id="IPR009057">
    <property type="entry name" value="Homeodomain-like_sf"/>
</dbReference>
<evidence type="ECO:0008006" key="6">
    <source>
        <dbReference type="Google" id="ProtNLM"/>
    </source>
</evidence>
<feature type="region of interest" description="Disordered" evidence="1">
    <location>
        <begin position="804"/>
        <end position="842"/>
    </location>
</feature>
<feature type="compositionally biased region" description="Polar residues" evidence="1">
    <location>
        <begin position="1039"/>
        <end position="1059"/>
    </location>
</feature>
<evidence type="ECO:0000259" key="3">
    <source>
        <dbReference type="PROSITE" id="PS51294"/>
    </source>
</evidence>
<name>A0A0D2D5X6_9EURO</name>
<feature type="compositionally biased region" description="Basic residues" evidence="1">
    <location>
        <begin position="976"/>
        <end position="988"/>
    </location>
</feature>
<evidence type="ECO:0000313" key="5">
    <source>
        <dbReference type="Proteomes" id="UP000054266"/>
    </source>
</evidence>
<feature type="compositionally biased region" description="Polar residues" evidence="1">
    <location>
        <begin position="538"/>
        <end position="551"/>
    </location>
</feature>
<feature type="compositionally biased region" description="Low complexity" evidence="1">
    <location>
        <begin position="1890"/>
        <end position="1912"/>
    </location>
</feature>
<feature type="compositionally biased region" description="Pro residues" evidence="1">
    <location>
        <begin position="335"/>
        <end position="344"/>
    </location>
</feature>
<proteinExistence type="predicted"/>
<feature type="compositionally biased region" description="Basic and acidic residues" evidence="1">
    <location>
        <begin position="1781"/>
        <end position="1814"/>
    </location>
</feature>
<dbReference type="InterPro" id="IPR051571">
    <property type="entry name" value="N-CoR_corepressor"/>
</dbReference>
<dbReference type="PANTHER" id="PTHR13992">
    <property type="entry name" value="NUCLEAR RECEPTOR CO-REPRESSOR RELATED NCOR"/>
    <property type="match status" value="1"/>
</dbReference>
<sequence length="1945" mass="214185">MSSRYPPPARERSPPRYDRRPLSTNFAASSQRDPPRGPKADFRGGGNFPFNSAPRGRGGAFAPRPSDARDRDWDRERDTRPAPQSYRGRDDDRAEWPRRDRDFPPTDRPVAPARDNRSYVGRERSASPIRSRRDSRESLPSTFSRVPDSASSYYGPAGRGGLGRGRGRGDWDRGRGRSSFAGERDRDFFHPRSRSRESWRDRDFDRGRPPLGDADRAGGYDRRDYDRSREREVRGRDPREHDVWQREPSPARATTLNAGTSIVPPSAAVIDRPGKIDLDAGRRPSLVPTQTGAVRDGRRDVEATDYFGPSRLDSSRRDPPQASQQPPVAVGLDYGPPPSLPPVTTPATEKPAITKQQPSKPEPATPSSTTFQPPSGPKAGRAVVAPTNPGQVGKPPLHQDSWARSESASRPTRPSLTPSSSLQSSDVNLKKEEHFPEPKPSAPPAVERSLPPNIPSGPRLGNAPPYKQRMSSIEPAGSAPPPSAPRESTLKPFGGDSRAPVIPTGPRLDREVGRPPLGTAPKAWISPNDRPGFIPTGPRQQNAFPPQSQKPRTLHAFGSPVLTAPSGPKAMTATSPRLQESKMTLLPPRKPVEEMQPARDVDMSASASSADEDEVEDDSFDEEYFAESEATHKREMELLEARKPPPLLDDPTFAALLVKLQFLEMILREAAPRPVKLETEAVKEGIATTVAVPTELPSPDEAPRATTPEQEQQLPDVWRRPLKETPVNPIPTPPIESLPYLKPGPPERVVFEESDNEVEHEAVAILLQQEFEREAWDLRADLEEKHAEYKLKYSLWKQEINQIEQEKREQQASPAPASPAPSAAPSVTPSLTHERTRGARNTTEADLEVALLLSKQSAKEEEERREREAAASSLPNYDTEAVIPPMLNATEIELSQFEDTNNLIPYDLVKHKFAYWPPVDDFTDQEQELFITAYCQNPKKWSKIAESIPGRTYQDCIVHYYLTKDQTRYKEIFKRSQPKRRGRGKAATKPRSTALLSELQRGDDTDGTPLAVTDSGRPRRAAAPTFGDAPSEADPSTPVPQSKKLTAALSNPDATATKTSRGRKTGSGTRPRKTKAQIQAEQHQVPALGAAEASPGKLLPATKAERGRTTLRAGDTVAPRADAPPALEPQRIIDAALPQYPVSDMPLMPALAQAATTSAVTSYWSVPEQHKFPELLAYFGHDFVAIADFMKTKSVTMIKNYYSRQINDGKEEFEKMAQVGDQRRMAGEIIPQPPSPIAPAKRRYDTTPSLAPAARHPMQPDLMSVDGDAVLPVMKASIVDEFPQGILERNSAGDIVAKARTVIRDTPRETPLPGPLVAKTEELPRLSNDRIPVFGQKPHGPKAGFFQDDAGLQNTRQTFRPHVQESSPQILAQRPPELPRNDVTQQPAIPSLGQSLLGQREPMIPTLQRTQAPAAPLIQALHSQADKYPQPGTLHTGHSRNNSLVNPSHSALEPAQDLSSLRRLEGQRPIFGSAMTGSPAPSTTPIPASQVPRNEIPQASVAPPPQEPPKPPVKRSNVFGLLNDDPPAPPPKRPSLEAPKRTSILSPQIAPISSSQNPLQQPRSQLHPEDQLLNRTIRGPFGHSNVLSASSMPQTSAEFPSAFSTPPVTAPSNETWMDRYDPRTQGAPAEQRNHRHSPVSSPYSVVPPGSQPPSFHSMRVDTPRSLERLGMEHRRGLLGQVNQMPHVPSPPPQQPTQPVPPMRTASSSSQHSRVPSLGYPGSQQTNQSSSLGNPSAPPGHPQSAGSTPVSSLHHRPPSLDFPPRLTIQQHMAQQTQQKQQEQQREHERHLQRQRELDAAVQRERDREREREREHQHHMRRDIYGIDQHTTPVSRQNQLGATANQSHMAFAQREIPRTFTPPHPHSHAHAHSHSHSQFAGHGPVGPGGTSGLQHPLQHGLPHQQQPGGPSLHPSLHHPHHAQLHPGGHPGHFRNQSQGDARRDGRG</sequence>
<dbReference type="PROSITE" id="PS51294">
    <property type="entry name" value="HTH_MYB"/>
    <property type="match status" value="1"/>
</dbReference>
<dbReference type="Pfam" id="PF00249">
    <property type="entry name" value="Myb_DNA-binding"/>
    <property type="match status" value="1"/>
</dbReference>
<keyword evidence="5" id="KW-1185">Reference proteome</keyword>
<feature type="compositionally biased region" description="Polar residues" evidence="1">
    <location>
        <begin position="22"/>
        <end position="32"/>
    </location>
</feature>
<feature type="compositionally biased region" description="Basic and acidic residues" evidence="1">
    <location>
        <begin position="114"/>
        <end position="137"/>
    </location>
</feature>
<feature type="compositionally biased region" description="Basic and acidic residues" evidence="1">
    <location>
        <begin position="33"/>
        <end position="42"/>
    </location>
</feature>
<feature type="compositionally biased region" description="Acidic residues" evidence="1">
    <location>
        <begin position="610"/>
        <end position="621"/>
    </location>
</feature>
<evidence type="ECO:0000259" key="2">
    <source>
        <dbReference type="PROSITE" id="PS51293"/>
    </source>
</evidence>
<dbReference type="GO" id="GO:0034967">
    <property type="term" value="C:Set3 complex"/>
    <property type="evidence" value="ECO:0007669"/>
    <property type="project" value="TreeGrafter"/>
</dbReference>
<dbReference type="Gene3D" id="1.10.10.60">
    <property type="entry name" value="Homeodomain-like"/>
    <property type="match status" value="1"/>
</dbReference>
<dbReference type="Proteomes" id="UP000054266">
    <property type="component" value="Unassembled WGS sequence"/>
</dbReference>
<feature type="region of interest" description="Disordered" evidence="1">
    <location>
        <begin position="1"/>
        <end position="621"/>
    </location>
</feature>
<feature type="compositionally biased region" description="Polar residues" evidence="1">
    <location>
        <begin position="1721"/>
        <end position="1733"/>
    </location>
</feature>
<feature type="domain" description="SANT" evidence="2">
    <location>
        <begin position="917"/>
        <end position="968"/>
    </location>
</feature>
<feature type="compositionally biased region" description="Basic and acidic residues" evidence="1">
    <location>
        <begin position="428"/>
        <end position="437"/>
    </location>
</feature>
<dbReference type="InterPro" id="IPR017930">
    <property type="entry name" value="Myb_dom"/>
</dbReference>
<dbReference type="InterPro" id="IPR017884">
    <property type="entry name" value="SANT_dom"/>
</dbReference>
<protein>
    <recommendedName>
        <fullName evidence="6">SANT domain-containing protein</fullName>
    </recommendedName>
</protein>
<feature type="compositionally biased region" description="Basic and acidic residues" evidence="1">
    <location>
        <begin position="9"/>
        <end position="21"/>
    </location>
</feature>
<feature type="compositionally biased region" description="Basic and acidic residues" evidence="1">
    <location>
        <begin position="182"/>
        <end position="245"/>
    </location>
</feature>
<feature type="compositionally biased region" description="Polar residues" evidence="1">
    <location>
        <begin position="1439"/>
        <end position="1449"/>
    </location>
</feature>
<feature type="compositionally biased region" description="Basic residues" evidence="1">
    <location>
        <begin position="1863"/>
        <end position="1873"/>
    </location>
</feature>
<dbReference type="InterPro" id="IPR001005">
    <property type="entry name" value="SANT/Myb"/>
</dbReference>
<feature type="region of interest" description="Disordered" evidence="1">
    <location>
        <begin position="1361"/>
        <end position="1388"/>
    </location>
</feature>
<dbReference type="EMBL" id="KN846956">
    <property type="protein sequence ID" value="KIW72966.1"/>
    <property type="molecule type" value="Genomic_DNA"/>
</dbReference>
<feature type="compositionally biased region" description="Low complexity" evidence="1">
    <location>
        <begin position="812"/>
        <end position="826"/>
    </location>
</feature>
<gene>
    <name evidence="4" type="ORF">PV04_01122</name>
</gene>
<feature type="compositionally biased region" description="Polar residues" evidence="1">
    <location>
        <begin position="1585"/>
        <end position="1615"/>
    </location>
</feature>
<evidence type="ECO:0000256" key="1">
    <source>
        <dbReference type="SAM" id="MobiDB-lite"/>
    </source>
</evidence>
<feature type="compositionally biased region" description="Low complexity" evidence="1">
    <location>
        <begin position="320"/>
        <end position="330"/>
    </location>
</feature>
<dbReference type="CDD" id="cd00167">
    <property type="entry name" value="SANT"/>
    <property type="match status" value="1"/>
</dbReference>
<feature type="compositionally biased region" description="Low complexity" evidence="1">
    <location>
        <begin position="1638"/>
        <end position="1654"/>
    </location>
</feature>
<feature type="compositionally biased region" description="Polar residues" evidence="1">
    <location>
        <begin position="1361"/>
        <end position="1370"/>
    </location>
</feature>
<dbReference type="SUPFAM" id="SSF46689">
    <property type="entry name" value="Homeodomain-like"/>
    <property type="match status" value="2"/>
</dbReference>
<feature type="compositionally biased region" description="Basic and acidic residues" evidence="1">
    <location>
        <begin position="87"/>
        <end position="105"/>
    </location>
</feature>
<dbReference type="GO" id="GO:0006357">
    <property type="term" value="P:regulation of transcription by RNA polymerase II"/>
    <property type="evidence" value="ECO:0007669"/>
    <property type="project" value="TreeGrafter"/>
</dbReference>
<feature type="compositionally biased region" description="Low complexity" evidence="1">
    <location>
        <begin position="1768"/>
        <end position="1780"/>
    </location>
</feature>
<dbReference type="HOGENOM" id="CLU_001697_0_0_1"/>
<feature type="compositionally biased region" description="Polar residues" evidence="1">
    <location>
        <begin position="1704"/>
        <end position="1713"/>
    </location>
</feature>
<feature type="compositionally biased region" description="Low complexity" evidence="1">
    <location>
        <begin position="408"/>
        <end position="425"/>
    </location>
</feature>
<feature type="compositionally biased region" description="Polar residues" evidence="1">
    <location>
        <begin position="1543"/>
        <end position="1564"/>
    </location>
</feature>
<dbReference type="STRING" id="5601.A0A0D2D5X6"/>
<dbReference type="PROSITE" id="PS51293">
    <property type="entry name" value="SANT"/>
    <property type="match status" value="1"/>
</dbReference>
<feature type="compositionally biased region" description="Pro residues" evidence="1">
    <location>
        <begin position="1687"/>
        <end position="1701"/>
    </location>
</feature>
<dbReference type="PANTHER" id="PTHR13992:SF39">
    <property type="entry name" value="SMRTER, ISOFORM G"/>
    <property type="match status" value="1"/>
</dbReference>
<evidence type="ECO:0000313" key="4">
    <source>
        <dbReference type="EMBL" id="KIW72966.1"/>
    </source>
</evidence>
<feature type="compositionally biased region" description="Basic and acidic residues" evidence="1">
    <location>
        <begin position="272"/>
        <end position="282"/>
    </location>
</feature>
<dbReference type="Gene3D" id="1.20.58.1880">
    <property type="match status" value="1"/>
</dbReference>
<feature type="compositionally biased region" description="Polar residues" evidence="1">
    <location>
        <begin position="572"/>
        <end position="582"/>
    </location>
</feature>